<name>A0A399EGY6_9DEIN</name>
<dbReference type="OrthoDB" id="9804380at2"/>
<sequence length="874" mass="96973">MYTKPLHQLLPYWEIHQGVMFLEDGRFEVGAAVDVGPDLFRSAGDRQILLAQLRGLLESVVPTDHRLRVIVESRRGSAEEIAAYRARKRAGRAVFRMLAEERASMQERLARRGQRLSWKVYFLVSGGRARAGGGSALGYLLGRARAALGLAGRAAHYLPFSPGEFEEALAEARDLRAALVAYLRRGGLEAEPMDDQAVFGLCYRFLNDHEPPGPYRPDPRYASERTLRADPELDPQTLKRALGRSEIYNLARDYLHLGEDYVRLYSMYGPPAATRYGLLADALINERAYLVLDLEHPAQSAVLQRLENKKRQAWQLNSDAASAPESSVANAVGDLLQALQRQEKSGEHFLRWGASLLVRGESVEHLDAIERIILPRLGDTLGAKWRRQQEYLAYPFSRLLPFSGRSQDTTFTTLSENAAQVAVFFGPWVRPKLDSATCLTTNRFSAFVGIDLFDPKATNWNTAVLGASGSGKTFTVQSLLSDAMAEGDLELILVDKKGDYAPLVSLAGGATIPIAPGAGVTLNMFDLPPGETEPSEEKLTFLQRVFHILKGNAAASDPDLHLKEQLWMEAVRTAYRAARERVAGEADDPLSGWRLRPITLSEVLSTLGALGQLAGRSIGVEEKALARKLAVELSVWTQGAMGRFLDGRTNVHMGDNPVIYFDIAGFDAFDDVRVTALGVSLIAQLIYARLNNSPRNRRKIVVFDEAHAVFKIKASADLVTDLYRRARSYGAGVWTMTQSIADYQGPYVQGVLDSTSVFMILRVPEQEELVVQTLGLPEACTAQLRTLERRNGEWSELLYVMRREDSRLQGDILRVAPTPLDYWAFTSSAADVARRRRLEAERGSLLAALGELSGAEVSRYKSWFEEEQDACEVV</sequence>
<evidence type="ECO:0000259" key="2">
    <source>
        <dbReference type="Pfam" id="PF01935"/>
    </source>
</evidence>
<dbReference type="SUPFAM" id="SSF52540">
    <property type="entry name" value="P-loop containing nucleoside triphosphate hydrolases"/>
    <property type="match status" value="1"/>
</dbReference>
<dbReference type="InterPro" id="IPR051162">
    <property type="entry name" value="T4SS_component"/>
</dbReference>
<feature type="compositionally biased region" description="Basic and acidic residues" evidence="1">
    <location>
        <begin position="213"/>
        <end position="231"/>
    </location>
</feature>
<dbReference type="EMBL" id="QWLA01000108">
    <property type="protein sequence ID" value="RIH82380.1"/>
    <property type="molecule type" value="Genomic_DNA"/>
</dbReference>
<dbReference type="AlphaFoldDB" id="A0A399EGY6"/>
<dbReference type="Gene3D" id="3.40.50.300">
    <property type="entry name" value="P-loop containing nucleotide triphosphate hydrolases"/>
    <property type="match status" value="1"/>
</dbReference>
<dbReference type="InterPro" id="IPR027417">
    <property type="entry name" value="P-loop_NTPase"/>
</dbReference>
<organism evidence="3 4">
    <name type="scientific">Calidithermus roseus</name>
    <dbReference type="NCBI Taxonomy" id="1644118"/>
    <lineage>
        <taxon>Bacteria</taxon>
        <taxon>Thermotogati</taxon>
        <taxon>Deinococcota</taxon>
        <taxon>Deinococci</taxon>
        <taxon>Thermales</taxon>
        <taxon>Thermaceae</taxon>
        <taxon>Calidithermus</taxon>
    </lineage>
</organism>
<dbReference type="Pfam" id="PF01935">
    <property type="entry name" value="DUF87"/>
    <property type="match status" value="1"/>
</dbReference>
<protein>
    <submittedName>
        <fullName evidence="3">Type-IV secretion system protein TraC</fullName>
    </submittedName>
</protein>
<dbReference type="Gene3D" id="1.10.8.730">
    <property type="match status" value="1"/>
</dbReference>
<keyword evidence="4" id="KW-1185">Reference proteome</keyword>
<feature type="domain" description="Helicase HerA central" evidence="2">
    <location>
        <begin position="462"/>
        <end position="531"/>
    </location>
</feature>
<accession>A0A399EGY6</accession>
<dbReference type="PANTHER" id="PTHR30121">
    <property type="entry name" value="UNCHARACTERIZED PROTEIN YJGR-RELATED"/>
    <property type="match status" value="1"/>
</dbReference>
<proteinExistence type="predicted"/>
<dbReference type="CDD" id="cd01127">
    <property type="entry name" value="TrwB_TraG_TraD_VirD4"/>
    <property type="match status" value="1"/>
</dbReference>
<feature type="region of interest" description="Disordered" evidence="1">
    <location>
        <begin position="213"/>
        <end position="232"/>
    </location>
</feature>
<dbReference type="RefSeq" id="WP_119280357.1">
    <property type="nucleotide sequence ID" value="NZ_QWLA01000108.1"/>
</dbReference>
<dbReference type="PANTHER" id="PTHR30121:SF6">
    <property type="entry name" value="SLR6007 PROTEIN"/>
    <property type="match status" value="1"/>
</dbReference>
<reference evidence="3 4" key="1">
    <citation type="submission" date="2018-08" db="EMBL/GenBank/DDBJ databases">
        <title>Meiothermus roseus NBRC 110900 genome sequencing project.</title>
        <authorList>
            <person name="Da Costa M.S."/>
            <person name="Albuquerque L."/>
            <person name="Raposo P."/>
            <person name="Froufe H.J.C."/>
            <person name="Barroso C.S."/>
            <person name="Egas C."/>
        </authorList>
    </citation>
    <scope>NUCLEOTIDE SEQUENCE [LARGE SCALE GENOMIC DNA]</scope>
    <source>
        <strain evidence="3 4">NBRC 110900</strain>
    </source>
</reference>
<evidence type="ECO:0000313" key="4">
    <source>
        <dbReference type="Proteomes" id="UP000265341"/>
    </source>
</evidence>
<evidence type="ECO:0000313" key="3">
    <source>
        <dbReference type="EMBL" id="RIH82380.1"/>
    </source>
</evidence>
<dbReference type="Proteomes" id="UP000265341">
    <property type="component" value="Unassembled WGS sequence"/>
</dbReference>
<dbReference type="InterPro" id="IPR002789">
    <property type="entry name" value="HerA_central"/>
</dbReference>
<gene>
    <name evidence="3" type="ORF">Mrose_03392</name>
</gene>
<evidence type="ECO:0000256" key="1">
    <source>
        <dbReference type="SAM" id="MobiDB-lite"/>
    </source>
</evidence>
<comment type="caution">
    <text evidence="3">The sequence shown here is derived from an EMBL/GenBank/DDBJ whole genome shotgun (WGS) entry which is preliminary data.</text>
</comment>